<dbReference type="PANTHER" id="PTHR15889">
    <property type="entry name" value="MITOCHONDRIAL RIBOSOMAL PROTEIN L37"/>
    <property type="match status" value="1"/>
</dbReference>
<evidence type="ECO:0000313" key="10">
    <source>
        <dbReference type="Proteomes" id="UP000829720"/>
    </source>
</evidence>
<keyword evidence="2" id="KW-0809">Transit peptide</keyword>
<evidence type="ECO:0000256" key="3">
    <source>
        <dbReference type="ARBA" id="ARBA00022980"/>
    </source>
</evidence>
<evidence type="ECO:0000256" key="1">
    <source>
        <dbReference type="ARBA" id="ARBA00004173"/>
    </source>
</evidence>
<evidence type="ECO:0000256" key="2">
    <source>
        <dbReference type="ARBA" id="ARBA00022946"/>
    </source>
</evidence>
<dbReference type="AlphaFoldDB" id="A0A8T3CI82"/>
<comment type="similarity">
    <text evidence="6">Belongs to the mitochondrion-specific ribosomal protein mL37 family.</text>
</comment>
<evidence type="ECO:0000256" key="4">
    <source>
        <dbReference type="ARBA" id="ARBA00023128"/>
    </source>
</evidence>
<name>A0A8T3CI82_9TELE</name>
<evidence type="ECO:0000256" key="5">
    <source>
        <dbReference type="ARBA" id="ARBA00023274"/>
    </source>
</evidence>
<dbReference type="OrthoDB" id="5835618at2759"/>
<dbReference type="GO" id="GO:1990904">
    <property type="term" value="C:ribonucleoprotein complex"/>
    <property type="evidence" value="ECO:0007669"/>
    <property type="project" value="UniProtKB-KW"/>
</dbReference>
<proteinExistence type="inferred from homology"/>
<keyword evidence="10" id="KW-1185">Reference proteome</keyword>
<protein>
    <recommendedName>
        <fullName evidence="7">Large ribosomal subunit protein mL37</fullName>
    </recommendedName>
    <alternativeName>
        <fullName evidence="8">39S ribosomal protein L37, mitochondrial</fullName>
    </alternativeName>
</protein>
<dbReference type="GO" id="GO:0006412">
    <property type="term" value="P:translation"/>
    <property type="evidence" value="ECO:0007669"/>
    <property type="project" value="InterPro"/>
</dbReference>
<keyword evidence="3" id="KW-0689">Ribosomal protein</keyword>
<dbReference type="GO" id="GO:0003735">
    <property type="term" value="F:structural constituent of ribosome"/>
    <property type="evidence" value="ECO:0007669"/>
    <property type="project" value="InterPro"/>
</dbReference>
<evidence type="ECO:0000256" key="7">
    <source>
        <dbReference type="ARBA" id="ARBA00039442"/>
    </source>
</evidence>
<comment type="subcellular location">
    <subcellularLocation>
        <location evidence="1">Mitochondrion</location>
    </subcellularLocation>
</comment>
<keyword evidence="4" id="KW-0496">Mitochondrion</keyword>
<accession>A0A8T3CI82</accession>
<dbReference type="GO" id="GO:0005739">
    <property type="term" value="C:mitochondrion"/>
    <property type="evidence" value="ECO:0007669"/>
    <property type="project" value="UniProtKB-SubCell"/>
</dbReference>
<dbReference type="EMBL" id="JAERUA010000024">
    <property type="protein sequence ID" value="KAI1883102.1"/>
    <property type="molecule type" value="Genomic_DNA"/>
</dbReference>
<sequence>MSKVIMHRFKATIPVNTRNPWAESKRITLHSRLNRDNVAVHRFFSMSSGVCSRAPPQRKSTPEVFIPGLERITYADRMHYMPGLAKPTFPQWRRDWHDPHHYSGPKYEEMPLNKETPCYIFNQRTNMLEGVKQALWLTKTKLIKGLPPHVLSLAEDTTNHIENQDERVQNAIKHARFWDTTESRPGRERFCPKLLQNLLHLCRTEQVNHPALGKRILAENYSLAAFWERGEDLFQVRGKNGILLNSISPLPAVAGKEEVVSTADHVLETFHPISPTIDLQVAHTYRTKSHTGFEDGYRYPHAHTLFVMETGVKQRLEAEQLRAKLIVFAFGNALARAQAFYGPQPQVLEQPVVVQGVATNGRTFQFAVFQLNTTELGPDTGVKNMVWLEEDQPLYDYAKVRPLIKKKVVQVPAGLAGYQPETFKKFLALYLNGAV</sequence>
<dbReference type="GO" id="GO:0005840">
    <property type="term" value="C:ribosome"/>
    <property type="evidence" value="ECO:0007669"/>
    <property type="project" value="UniProtKB-KW"/>
</dbReference>
<dbReference type="Pfam" id="PF07147">
    <property type="entry name" value="PDCD9"/>
    <property type="match status" value="1"/>
</dbReference>
<evidence type="ECO:0000256" key="6">
    <source>
        <dbReference type="ARBA" id="ARBA00037985"/>
    </source>
</evidence>
<keyword evidence="5" id="KW-0687">Ribonucleoprotein</keyword>
<organism evidence="9 10">
    <name type="scientific">Albula goreensis</name>
    <dbReference type="NCBI Taxonomy" id="1534307"/>
    <lineage>
        <taxon>Eukaryota</taxon>
        <taxon>Metazoa</taxon>
        <taxon>Chordata</taxon>
        <taxon>Craniata</taxon>
        <taxon>Vertebrata</taxon>
        <taxon>Euteleostomi</taxon>
        <taxon>Actinopterygii</taxon>
        <taxon>Neopterygii</taxon>
        <taxon>Teleostei</taxon>
        <taxon>Albuliformes</taxon>
        <taxon>Albulidae</taxon>
        <taxon>Albula</taxon>
    </lineage>
</organism>
<dbReference type="InterPro" id="IPR052482">
    <property type="entry name" value="mtLSU_mL37"/>
</dbReference>
<evidence type="ECO:0000256" key="8">
    <source>
        <dbReference type="ARBA" id="ARBA00041617"/>
    </source>
</evidence>
<dbReference type="PANTHER" id="PTHR15889:SF2">
    <property type="entry name" value="LARGE RIBOSOMAL SUBUNIT PROTEIN ML37"/>
    <property type="match status" value="1"/>
</dbReference>
<dbReference type="Proteomes" id="UP000829720">
    <property type="component" value="Unassembled WGS sequence"/>
</dbReference>
<comment type="caution">
    <text evidence="9">The sequence shown here is derived from an EMBL/GenBank/DDBJ whole genome shotgun (WGS) entry which is preliminary data.</text>
</comment>
<dbReference type="InterPro" id="IPR010793">
    <property type="entry name" value="Ribosomal_mL37/mL65"/>
</dbReference>
<reference evidence="9" key="1">
    <citation type="submission" date="2021-01" db="EMBL/GenBank/DDBJ databases">
        <authorList>
            <person name="Zahm M."/>
            <person name="Roques C."/>
            <person name="Cabau C."/>
            <person name="Klopp C."/>
            <person name="Donnadieu C."/>
            <person name="Jouanno E."/>
            <person name="Lampietro C."/>
            <person name="Louis A."/>
            <person name="Herpin A."/>
            <person name="Echchiki A."/>
            <person name="Berthelot C."/>
            <person name="Parey E."/>
            <person name="Roest-Crollius H."/>
            <person name="Braasch I."/>
            <person name="Postlethwait J."/>
            <person name="Bobe J."/>
            <person name="Montfort J."/>
            <person name="Bouchez O."/>
            <person name="Begum T."/>
            <person name="Mejri S."/>
            <person name="Adams A."/>
            <person name="Chen W.-J."/>
            <person name="Guiguen Y."/>
        </authorList>
    </citation>
    <scope>NUCLEOTIDE SEQUENCE</scope>
    <source>
        <tissue evidence="9">Blood</tissue>
    </source>
</reference>
<evidence type="ECO:0000313" key="9">
    <source>
        <dbReference type="EMBL" id="KAI1883102.1"/>
    </source>
</evidence>
<gene>
    <name evidence="9" type="ORF">AGOR_G00241780</name>
</gene>